<dbReference type="EMBL" id="JAJODE010000005">
    <property type="protein sequence ID" value="MCD4837951.1"/>
    <property type="molecule type" value="Genomic_DNA"/>
</dbReference>
<name>A0ABS8QFE7_9BACI</name>
<comment type="caution">
    <text evidence="1">The sequence shown here is derived from an EMBL/GenBank/DDBJ whole genome shotgun (WGS) entry which is preliminary data.</text>
</comment>
<organism evidence="1 2">
    <name type="scientific">Neobacillus sedimentimangrovi</name>
    <dbReference type="NCBI Taxonomy" id="2699460"/>
    <lineage>
        <taxon>Bacteria</taxon>
        <taxon>Bacillati</taxon>
        <taxon>Bacillota</taxon>
        <taxon>Bacilli</taxon>
        <taxon>Bacillales</taxon>
        <taxon>Bacillaceae</taxon>
        <taxon>Neobacillus</taxon>
    </lineage>
</organism>
<dbReference type="Proteomes" id="UP001162836">
    <property type="component" value="Unassembled WGS sequence"/>
</dbReference>
<sequence>MKNTKSNKKDYSSIAAQMIKQFIESGKYPQLKQAEKKIKILTSSMKERLEASECKRHVFKKQQLVGRFVAKPIYETDTVAINEYLLT</sequence>
<evidence type="ECO:0000313" key="2">
    <source>
        <dbReference type="Proteomes" id="UP001162836"/>
    </source>
</evidence>
<reference evidence="1 2" key="1">
    <citation type="journal article" date="2023" name="Antonie Van Leeuwenhoek">
        <title>Unveiling the genomic potential of a novel thermostable glycoside hydrolases producing Neobacillus sedimentimangrovi UE25.</title>
        <authorList>
            <person name="Ejaz U."/>
            <person name="Saleem F."/>
            <person name="Rashid R."/>
            <person name="Hasan K.A."/>
            <person name="Syed M.N."/>
            <person name="Sohail M."/>
        </authorList>
    </citation>
    <scope>NUCLEOTIDE SEQUENCE [LARGE SCALE GENOMIC DNA]</scope>
    <source>
        <strain evidence="1 2">UE25</strain>
    </source>
</reference>
<protein>
    <submittedName>
        <fullName evidence="1">Uncharacterized protein</fullName>
    </submittedName>
</protein>
<accession>A0ABS8QFE7</accession>
<evidence type="ECO:0000313" key="1">
    <source>
        <dbReference type="EMBL" id="MCD4837951.1"/>
    </source>
</evidence>
<dbReference type="RefSeq" id="WP_038537293.1">
    <property type="nucleotide sequence ID" value="NZ_JAAFZF010000083.1"/>
</dbReference>
<proteinExistence type="predicted"/>
<gene>
    <name evidence="1" type="ORF">LRS37_03450</name>
</gene>
<keyword evidence="2" id="KW-1185">Reference proteome</keyword>